<dbReference type="GO" id="GO:0005737">
    <property type="term" value="C:cytoplasm"/>
    <property type="evidence" value="ECO:0007669"/>
    <property type="project" value="TreeGrafter"/>
</dbReference>
<name>A0A6I2KX29_9BURK</name>
<reference evidence="4 5" key="1">
    <citation type="submission" date="2019-11" db="EMBL/GenBank/DDBJ databases">
        <title>Novel species isolated from a subtropical stream in China.</title>
        <authorList>
            <person name="Lu H."/>
        </authorList>
    </citation>
    <scope>NUCLEOTIDE SEQUENCE [LARGE SCALE GENOMIC DNA]</scope>
    <source>
        <strain evidence="4 5">FT80W</strain>
    </source>
</reference>
<dbReference type="PROSITE" id="PS50203">
    <property type="entry name" value="CALPAIN_CAT"/>
    <property type="match status" value="1"/>
</dbReference>
<sequence>MKTQTTTQVRENDASLSSYPQTETKKPVVKAHPVLAAQFALQESANGSARARHYQAVAKESDISPRQMRMRALSDLVNQSPRAAVLRKSRDLMSPGVARDVIGASPLARDKPIQLVLNQGSAYKVNQAEQGRRRNANGSVAVVRPGDPLTQVNEVYLVAGNRRQGGADYLRLIPLTYAGDELFVPVGNDGLYDVEPTLADTDTWQNTELTRVAGDAYNGQAPNAAAISQGAIGDCWLIAPMMAMTMSQHWNQHIQGLIQQQGQNYQVTLGDPVNIGGQGAATQVVTISGWIPTLPAADSNTNVAEFLYAQQKLGMPGAIAGGAPFWPALIEKAAAAGFGGGSYQALDDRQADVGFQLLGHVQPQTMQNPDAASQQYANMMPILQDGNTAGTATTKFDNQQPVGRHLATDAADQNLMQAAYLGLIEDHVYVILHTSTVQNLSLHNPHGNNHPTGPIPQADINGVIARIDYLPQPQIQPPAQQNAQLQVPQQAQQQAQPQAQLQVPQQAQQQAQPQAQLQVPQQAQQQAQPQAQLQVPQQAQQQAQPQAQLQVQQQAQQQAQPQAQLQVQQQVQQQLVPVLLQAHQQLQQLNQQAVLQAQQQVQALPPQQQAIVQPQIAQIQQQLVALQQQLLAPPVVQPGGGGGNRKRKAPP</sequence>
<evidence type="ECO:0000256" key="1">
    <source>
        <dbReference type="PROSITE-ProRule" id="PRU00239"/>
    </source>
</evidence>
<keyword evidence="1" id="KW-0788">Thiol protease</keyword>
<feature type="region of interest" description="Disordered" evidence="2">
    <location>
        <begin position="1"/>
        <end position="25"/>
    </location>
</feature>
<feature type="active site" evidence="1">
    <location>
        <position position="235"/>
    </location>
</feature>
<proteinExistence type="predicted"/>
<dbReference type="AlphaFoldDB" id="A0A6I2KX29"/>
<keyword evidence="5" id="KW-1185">Reference proteome</keyword>
<dbReference type="InterPro" id="IPR001300">
    <property type="entry name" value="Peptidase_C2_calpain_cat"/>
</dbReference>
<feature type="active site" evidence="1">
    <location>
        <position position="427"/>
    </location>
</feature>
<evidence type="ECO:0000259" key="3">
    <source>
        <dbReference type="PROSITE" id="PS50203"/>
    </source>
</evidence>
<dbReference type="Pfam" id="PF00648">
    <property type="entry name" value="Peptidase_C2"/>
    <property type="match status" value="1"/>
</dbReference>
<accession>A0A6I2KX29</accession>
<comment type="caution">
    <text evidence="4">The sequence shown here is derived from an EMBL/GenBank/DDBJ whole genome shotgun (WGS) entry which is preliminary data.</text>
</comment>
<dbReference type="SUPFAM" id="SSF54001">
    <property type="entry name" value="Cysteine proteinases"/>
    <property type="match status" value="1"/>
</dbReference>
<dbReference type="PANTHER" id="PTHR10183">
    <property type="entry name" value="CALPAIN"/>
    <property type="match status" value="1"/>
</dbReference>
<keyword evidence="1" id="KW-0645">Protease</keyword>
<gene>
    <name evidence="4" type="ORF">GJ699_06135</name>
</gene>
<feature type="domain" description="Calpain catalytic" evidence="3">
    <location>
        <begin position="204"/>
        <end position="453"/>
    </location>
</feature>
<evidence type="ECO:0000313" key="4">
    <source>
        <dbReference type="EMBL" id="MRW89557.1"/>
    </source>
</evidence>
<organism evidence="4 5">
    <name type="scientific">Duganella guangzhouensis</name>
    <dbReference type="NCBI Taxonomy" id="2666084"/>
    <lineage>
        <taxon>Bacteria</taxon>
        <taxon>Pseudomonadati</taxon>
        <taxon>Pseudomonadota</taxon>
        <taxon>Betaproteobacteria</taxon>
        <taxon>Burkholderiales</taxon>
        <taxon>Oxalobacteraceae</taxon>
        <taxon>Telluria group</taxon>
        <taxon>Duganella</taxon>
    </lineage>
</organism>
<dbReference type="InterPro" id="IPR038765">
    <property type="entry name" value="Papain-like_cys_pep_sf"/>
</dbReference>
<keyword evidence="1" id="KW-0378">Hydrolase</keyword>
<evidence type="ECO:0000313" key="5">
    <source>
        <dbReference type="Proteomes" id="UP000433309"/>
    </source>
</evidence>
<dbReference type="Proteomes" id="UP000433309">
    <property type="component" value="Unassembled WGS sequence"/>
</dbReference>
<dbReference type="EMBL" id="WKJK01000003">
    <property type="protein sequence ID" value="MRW89557.1"/>
    <property type="molecule type" value="Genomic_DNA"/>
</dbReference>
<dbReference type="GO" id="GO:0006508">
    <property type="term" value="P:proteolysis"/>
    <property type="evidence" value="ECO:0007669"/>
    <property type="project" value="UniProtKB-KW"/>
</dbReference>
<protein>
    <recommendedName>
        <fullName evidence="3">Calpain catalytic domain-containing protein</fullName>
    </recommendedName>
</protein>
<evidence type="ECO:0000256" key="2">
    <source>
        <dbReference type="SAM" id="MobiDB-lite"/>
    </source>
</evidence>
<feature type="active site" evidence="1">
    <location>
        <position position="444"/>
    </location>
</feature>
<dbReference type="PANTHER" id="PTHR10183:SF382">
    <property type="entry name" value="CALPAIN-15"/>
    <property type="match status" value="1"/>
</dbReference>
<dbReference type="GO" id="GO:0004198">
    <property type="term" value="F:calcium-dependent cysteine-type endopeptidase activity"/>
    <property type="evidence" value="ECO:0007669"/>
    <property type="project" value="InterPro"/>
</dbReference>
<feature type="compositionally biased region" description="Polar residues" evidence="2">
    <location>
        <begin position="1"/>
        <end position="22"/>
    </location>
</feature>
<dbReference type="InterPro" id="IPR022684">
    <property type="entry name" value="Calpain_cysteine_protease"/>
</dbReference>
<dbReference type="RefSeq" id="WP_154374192.1">
    <property type="nucleotide sequence ID" value="NZ_WKJK01000003.1"/>
</dbReference>